<keyword evidence="2" id="KW-1185">Reference proteome</keyword>
<dbReference type="OrthoDB" id="1742451at2759"/>
<proteinExistence type="predicted"/>
<sequence>MCQSVSLTATNPPPFATRARPWGADCSLIAIEETRGFVMDLLEKMGFGHKWNEWIKFCISKVNFSIFINSLTSGYFNSQRGLRQCDPLSPFLFLLLMEGLNNMTKIAYKEGWLRGFENLWGIVIKVEYEEIDNWMTKESTISKLWTPQGWNFVFRRHLNEWEIPRVTEFFNTIDQFSGLKSRLDILLWQVSGPSVLTLQGHKLTAEIILSLKNISWSMPGKITEALHSWEEAEYRNNWTTVPTTIWWTIWKERNLMGRSVECISKNNSMY</sequence>
<accession>A0A9J6A5T5</accession>
<evidence type="ECO:0000313" key="1">
    <source>
        <dbReference type="EMBL" id="KAG5619659.1"/>
    </source>
</evidence>
<dbReference type="PANTHER" id="PTHR46890:SF1">
    <property type="entry name" value="REVERSE TRANSCRIPTASE DOMAIN-CONTAINING PROTEIN"/>
    <property type="match status" value="1"/>
</dbReference>
<dbReference type="Proteomes" id="UP000824120">
    <property type="component" value="Chromosome 2"/>
</dbReference>
<evidence type="ECO:0000313" key="2">
    <source>
        <dbReference type="Proteomes" id="UP000824120"/>
    </source>
</evidence>
<protein>
    <recommendedName>
        <fullName evidence="3">Reverse transcriptase domain-containing protein</fullName>
    </recommendedName>
</protein>
<dbReference type="AlphaFoldDB" id="A0A9J6A5T5"/>
<organism evidence="1 2">
    <name type="scientific">Solanum commersonii</name>
    <name type="common">Commerson's wild potato</name>
    <name type="synonym">Commerson's nightshade</name>
    <dbReference type="NCBI Taxonomy" id="4109"/>
    <lineage>
        <taxon>Eukaryota</taxon>
        <taxon>Viridiplantae</taxon>
        <taxon>Streptophyta</taxon>
        <taxon>Embryophyta</taxon>
        <taxon>Tracheophyta</taxon>
        <taxon>Spermatophyta</taxon>
        <taxon>Magnoliopsida</taxon>
        <taxon>eudicotyledons</taxon>
        <taxon>Gunneridae</taxon>
        <taxon>Pentapetalae</taxon>
        <taxon>asterids</taxon>
        <taxon>lamiids</taxon>
        <taxon>Solanales</taxon>
        <taxon>Solanaceae</taxon>
        <taxon>Solanoideae</taxon>
        <taxon>Solaneae</taxon>
        <taxon>Solanum</taxon>
    </lineage>
</organism>
<reference evidence="1 2" key="1">
    <citation type="submission" date="2020-09" db="EMBL/GenBank/DDBJ databases">
        <title>De no assembly of potato wild relative species, Solanum commersonii.</title>
        <authorList>
            <person name="Cho K."/>
        </authorList>
    </citation>
    <scope>NUCLEOTIDE SEQUENCE [LARGE SCALE GENOMIC DNA]</scope>
    <source>
        <strain evidence="1">LZ3.2</strain>
        <tissue evidence="1">Leaf</tissue>
    </source>
</reference>
<dbReference type="InterPro" id="IPR052343">
    <property type="entry name" value="Retrotransposon-Effector_Assoc"/>
</dbReference>
<evidence type="ECO:0008006" key="3">
    <source>
        <dbReference type="Google" id="ProtNLM"/>
    </source>
</evidence>
<gene>
    <name evidence="1" type="ORF">H5410_004877</name>
</gene>
<comment type="caution">
    <text evidence="1">The sequence shown here is derived from an EMBL/GenBank/DDBJ whole genome shotgun (WGS) entry which is preliminary data.</text>
</comment>
<dbReference type="PANTHER" id="PTHR46890">
    <property type="entry name" value="NON-LTR RETROLELEMENT REVERSE TRANSCRIPTASE-LIKE PROTEIN-RELATED"/>
    <property type="match status" value="1"/>
</dbReference>
<name>A0A9J6A5T5_SOLCO</name>
<dbReference type="EMBL" id="JACXVP010000002">
    <property type="protein sequence ID" value="KAG5619659.1"/>
    <property type="molecule type" value="Genomic_DNA"/>
</dbReference>